<name>A0A1J9S124_9PEZI</name>
<gene>
    <name evidence="1" type="ORF">BKCO1_3100057</name>
</gene>
<sequence length="134" mass="14985">MSKKDLFFGEQLPDDVVRSKFGALTSSITAWSGAFACVGPVAPAALREEHRPLYRKAMILGATGTLDSLHNAFQEKKHRKLFVRGWAAYAMCDAVFRTFQRETHPGSKALNCFGDMLSSETIRTWEDIIRGDET</sequence>
<dbReference type="AlphaFoldDB" id="A0A1J9S124"/>
<evidence type="ECO:0000313" key="1">
    <source>
        <dbReference type="EMBL" id="OJD33365.1"/>
    </source>
</evidence>
<keyword evidence="2" id="KW-1185">Reference proteome</keyword>
<protein>
    <submittedName>
        <fullName evidence="1">Uncharacterized protein</fullName>
    </submittedName>
</protein>
<evidence type="ECO:0000313" key="2">
    <source>
        <dbReference type="Proteomes" id="UP000183809"/>
    </source>
</evidence>
<accession>A0A1J9S124</accession>
<dbReference type="GeneID" id="31014594"/>
<dbReference type="EMBL" id="MNUE01000031">
    <property type="protein sequence ID" value="OJD33365.1"/>
    <property type="molecule type" value="Genomic_DNA"/>
</dbReference>
<dbReference type="RefSeq" id="XP_020129625.1">
    <property type="nucleotide sequence ID" value="XM_020274333.1"/>
</dbReference>
<organism evidence="1 2">
    <name type="scientific">Diplodia corticola</name>
    <dbReference type="NCBI Taxonomy" id="236234"/>
    <lineage>
        <taxon>Eukaryota</taxon>
        <taxon>Fungi</taxon>
        <taxon>Dikarya</taxon>
        <taxon>Ascomycota</taxon>
        <taxon>Pezizomycotina</taxon>
        <taxon>Dothideomycetes</taxon>
        <taxon>Dothideomycetes incertae sedis</taxon>
        <taxon>Botryosphaeriales</taxon>
        <taxon>Botryosphaeriaceae</taxon>
        <taxon>Diplodia</taxon>
    </lineage>
</organism>
<comment type="caution">
    <text evidence="1">The sequence shown here is derived from an EMBL/GenBank/DDBJ whole genome shotgun (WGS) entry which is preliminary data.</text>
</comment>
<dbReference type="OrthoDB" id="5213630at2759"/>
<dbReference type="Proteomes" id="UP000183809">
    <property type="component" value="Unassembled WGS sequence"/>
</dbReference>
<reference evidence="1 2" key="1">
    <citation type="submission" date="2016-10" db="EMBL/GenBank/DDBJ databases">
        <title>Proteomics and genomics reveal pathogen-plant mechanisms compatible with a hemibiotrophic lifestyle of Diplodia corticola.</title>
        <authorList>
            <person name="Fernandes I."/>
            <person name="De Jonge R."/>
            <person name="Van De Peer Y."/>
            <person name="Devreese B."/>
            <person name="Alves A."/>
            <person name="Esteves A.C."/>
        </authorList>
    </citation>
    <scope>NUCLEOTIDE SEQUENCE [LARGE SCALE GENOMIC DNA]</scope>
    <source>
        <strain evidence="1 2">CBS 112549</strain>
    </source>
</reference>
<proteinExistence type="predicted"/>